<keyword evidence="4" id="KW-1185">Reference proteome</keyword>
<evidence type="ECO:0000313" key="3">
    <source>
        <dbReference type="EMBL" id="CDF91474.1"/>
    </source>
</evidence>
<sequence length="192" mass="21502">MAIPTSKATSKVKIVYDSDEDTSEDVSTTFTICDILRMIAGLGLIWCAMSKFFAGRWLYTPFHSSAAKAFGEGPQIPSHWAGRELPLPFTLNQLSQYTGKGDEPLPILLSVKGHVFDVTKGESFYGKWGAYRKFAGTDCSNLLGYSMWDMSALGKKCSHDLTGLNGKEMERVDSWYKYFSKKYPEIGYLVEE</sequence>
<dbReference type="PANTHER" id="PTHR10281">
    <property type="entry name" value="MEMBRANE-ASSOCIATED PROGESTERONE RECEPTOR COMPONENT-RELATED"/>
    <property type="match status" value="1"/>
</dbReference>
<evidence type="ECO:0000259" key="2">
    <source>
        <dbReference type="SMART" id="SM01117"/>
    </source>
</evidence>
<gene>
    <name evidence="3" type="ORF">BN860_03664g</name>
</gene>
<dbReference type="InterPro" id="IPR050577">
    <property type="entry name" value="MAPR/NEUFC/NENF-like"/>
</dbReference>
<comment type="similarity">
    <text evidence="1">Belongs to the cytochrome b5 family. MAPR subfamily.</text>
</comment>
<dbReference type="Gene3D" id="3.10.120.10">
    <property type="entry name" value="Cytochrome b5-like heme/steroid binding domain"/>
    <property type="match status" value="1"/>
</dbReference>
<reference evidence="4" key="1">
    <citation type="journal article" date="2013" name="Genome Announc.">
        <title>Genome sequence of the food spoilage yeast Zygosaccharomyces bailii CLIB 213(T).</title>
        <authorList>
            <person name="Galeote V."/>
            <person name="Bigey F."/>
            <person name="Devillers H."/>
            <person name="Neuveglise C."/>
            <person name="Dequin S."/>
        </authorList>
    </citation>
    <scope>NUCLEOTIDE SEQUENCE [LARGE SCALE GENOMIC DNA]</scope>
    <source>
        <strain evidence="4">CLIB 213 / ATCC 58445 / CBS 680 / CCRC 21525 / NBRC 1098 / NCYC 1416 / NRRL Y-2227</strain>
    </source>
</reference>
<protein>
    <submittedName>
        <fullName evidence="3">ZYBA0S11-03664g1_1</fullName>
    </submittedName>
</protein>
<proteinExistence type="inferred from homology"/>
<dbReference type="GO" id="GO:0016020">
    <property type="term" value="C:membrane"/>
    <property type="evidence" value="ECO:0007669"/>
    <property type="project" value="TreeGrafter"/>
</dbReference>
<dbReference type="OrthoDB" id="10257697at2759"/>
<dbReference type="GO" id="GO:0012505">
    <property type="term" value="C:endomembrane system"/>
    <property type="evidence" value="ECO:0007669"/>
    <property type="project" value="TreeGrafter"/>
</dbReference>
<accession>A0A8J2X4T2</accession>
<organism evidence="3 4">
    <name type="scientific">Zygosaccharomyces bailii (strain CLIB 213 / ATCC 58445 / CBS 680 / BCRC 21525 / NBRC 1098 / NCYC 1416 / NRRL Y-2227)</name>
    <dbReference type="NCBI Taxonomy" id="1333698"/>
    <lineage>
        <taxon>Eukaryota</taxon>
        <taxon>Fungi</taxon>
        <taxon>Dikarya</taxon>
        <taxon>Ascomycota</taxon>
        <taxon>Saccharomycotina</taxon>
        <taxon>Saccharomycetes</taxon>
        <taxon>Saccharomycetales</taxon>
        <taxon>Saccharomycetaceae</taxon>
        <taxon>Zygosaccharomyces</taxon>
    </lineage>
</organism>
<dbReference type="SMART" id="SM01117">
    <property type="entry name" value="Cyt-b5"/>
    <property type="match status" value="1"/>
</dbReference>
<evidence type="ECO:0000313" key="4">
    <source>
        <dbReference type="Proteomes" id="UP000019375"/>
    </source>
</evidence>
<feature type="domain" description="Cytochrome b5 heme-binding" evidence="2">
    <location>
        <begin position="89"/>
        <end position="190"/>
    </location>
</feature>
<dbReference type="Pfam" id="PF00173">
    <property type="entry name" value="Cyt-b5"/>
    <property type="match status" value="1"/>
</dbReference>
<evidence type="ECO:0000256" key="1">
    <source>
        <dbReference type="ARBA" id="ARBA00038357"/>
    </source>
</evidence>
<dbReference type="InterPro" id="IPR036400">
    <property type="entry name" value="Cyt_B5-like_heme/steroid_sf"/>
</dbReference>
<dbReference type="SUPFAM" id="SSF55856">
    <property type="entry name" value="Cytochrome b5-like heme/steroid binding domain"/>
    <property type="match status" value="1"/>
</dbReference>
<dbReference type="AlphaFoldDB" id="A0A8J2X4T2"/>
<dbReference type="EMBL" id="HG316464">
    <property type="protein sequence ID" value="CDF91474.1"/>
    <property type="molecule type" value="Genomic_DNA"/>
</dbReference>
<name>A0A8J2X4T2_ZYGB2</name>
<dbReference type="InterPro" id="IPR001199">
    <property type="entry name" value="Cyt_B5-like_heme/steroid-bd"/>
</dbReference>
<dbReference type="PANTHER" id="PTHR10281:SF76">
    <property type="entry name" value="CALCUTTA CUP-RELATED"/>
    <property type="match status" value="1"/>
</dbReference>
<dbReference type="Proteomes" id="UP000019375">
    <property type="component" value="Unassembled WGS sequence"/>
</dbReference>